<dbReference type="PRINTS" id="PR00420">
    <property type="entry name" value="RNGMNOXGNASE"/>
</dbReference>
<evidence type="ECO:0000256" key="4">
    <source>
        <dbReference type="ARBA" id="ARBA00022827"/>
    </source>
</evidence>
<dbReference type="PANTHER" id="PTHR13789:SF314">
    <property type="entry name" value="FAD-BINDING DOMAIN-CONTAINING PROTEIN"/>
    <property type="match status" value="1"/>
</dbReference>
<feature type="domain" description="FAD-binding" evidence="7">
    <location>
        <begin position="8"/>
        <end position="339"/>
    </location>
</feature>
<evidence type="ECO:0000256" key="2">
    <source>
        <dbReference type="ARBA" id="ARBA00007992"/>
    </source>
</evidence>
<dbReference type="SUPFAM" id="SSF54373">
    <property type="entry name" value="FAD-linked reductases, C-terminal domain"/>
    <property type="match status" value="1"/>
</dbReference>
<comment type="similarity">
    <text evidence="2">Belongs to the paxM FAD-dependent monooxygenase family.</text>
</comment>
<gene>
    <name evidence="8" type="ORF">B0I36DRAFT_276440</name>
</gene>
<dbReference type="InterPro" id="IPR002938">
    <property type="entry name" value="FAD-bd"/>
</dbReference>
<keyword evidence="6" id="KW-0503">Monooxygenase</keyword>
<comment type="caution">
    <text evidence="8">The sequence shown here is derived from an EMBL/GenBank/DDBJ whole genome shotgun (WGS) entry which is preliminary data.</text>
</comment>
<dbReference type="EMBL" id="JAGTJQ010000011">
    <property type="protein sequence ID" value="KAH7018030.1"/>
    <property type="molecule type" value="Genomic_DNA"/>
</dbReference>
<evidence type="ECO:0000313" key="8">
    <source>
        <dbReference type="EMBL" id="KAH7018030.1"/>
    </source>
</evidence>
<dbReference type="Gene3D" id="3.50.50.60">
    <property type="entry name" value="FAD/NAD(P)-binding domain"/>
    <property type="match status" value="1"/>
</dbReference>
<dbReference type="Pfam" id="PF01494">
    <property type="entry name" value="FAD_binding_3"/>
    <property type="match status" value="1"/>
</dbReference>
<dbReference type="Proteomes" id="UP000756346">
    <property type="component" value="Unassembled WGS sequence"/>
</dbReference>
<dbReference type="PANTHER" id="PTHR13789">
    <property type="entry name" value="MONOOXYGENASE"/>
    <property type="match status" value="1"/>
</dbReference>
<keyword evidence="5" id="KW-0560">Oxidoreductase</keyword>
<evidence type="ECO:0000256" key="5">
    <source>
        <dbReference type="ARBA" id="ARBA00023002"/>
    </source>
</evidence>
<dbReference type="OrthoDB" id="40579at2759"/>
<organism evidence="8 9">
    <name type="scientific">Microdochium trichocladiopsis</name>
    <dbReference type="NCBI Taxonomy" id="1682393"/>
    <lineage>
        <taxon>Eukaryota</taxon>
        <taxon>Fungi</taxon>
        <taxon>Dikarya</taxon>
        <taxon>Ascomycota</taxon>
        <taxon>Pezizomycotina</taxon>
        <taxon>Sordariomycetes</taxon>
        <taxon>Xylariomycetidae</taxon>
        <taxon>Xylariales</taxon>
        <taxon>Microdochiaceae</taxon>
        <taxon>Microdochium</taxon>
    </lineage>
</organism>
<comment type="pathway">
    <text evidence="1">Secondary metabolite biosynthesis.</text>
</comment>
<evidence type="ECO:0000256" key="1">
    <source>
        <dbReference type="ARBA" id="ARBA00005179"/>
    </source>
</evidence>
<evidence type="ECO:0000313" key="9">
    <source>
        <dbReference type="Proteomes" id="UP000756346"/>
    </source>
</evidence>
<evidence type="ECO:0000256" key="6">
    <source>
        <dbReference type="ARBA" id="ARBA00023033"/>
    </source>
</evidence>
<keyword evidence="3" id="KW-0285">Flavoprotein</keyword>
<dbReference type="RefSeq" id="XP_046006297.1">
    <property type="nucleotide sequence ID" value="XM_046151394.1"/>
</dbReference>
<dbReference type="InterPro" id="IPR050493">
    <property type="entry name" value="FAD-dep_Monooxygenase_BioMet"/>
</dbReference>
<dbReference type="SUPFAM" id="SSF51905">
    <property type="entry name" value="FAD/NAD(P)-binding domain"/>
    <property type="match status" value="1"/>
</dbReference>
<keyword evidence="4" id="KW-0274">FAD</keyword>
<protein>
    <submittedName>
        <fullName evidence="8">Salicylate hydroxylase</fullName>
    </submittedName>
</protein>
<dbReference type="InterPro" id="IPR036188">
    <property type="entry name" value="FAD/NAD-bd_sf"/>
</dbReference>
<evidence type="ECO:0000259" key="7">
    <source>
        <dbReference type="Pfam" id="PF01494"/>
    </source>
</evidence>
<proteinExistence type="inferred from homology"/>
<name>A0A9P9BJF1_9PEZI</name>
<dbReference type="GO" id="GO:0071949">
    <property type="term" value="F:FAD binding"/>
    <property type="evidence" value="ECO:0007669"/>
    <property type="project" value="InterPro"/>
</dbReference>
<reference evidence="8" key="1">
    <citation type="journal article" date="2021" name="Nat. Commun.">
        <title>Genetic determinants of endophytism in the Arabidopsis root mycobiome.</title>
        <authorList>
            <person name="Mesny F."/>
            <person name="Miyauchi S."/>
            <person name="Thiergart T."/>
            <person name="Pickel B."/>
            <person name="Atanasova L."/>
            <person name="Karlsson M."/>
            <person name="Huettel B."/>
            <person name="Barry K.W."/>
            <person name="Haridas S."/>
            <person name="Chen C."/>
            <person name="Bauer D."/>
            <person name="Andreopoulos W."/>
            <person name="Pangilinan J."/>
            <person name="LaButti K."/>
            <person name="Riley R."/>
            <person name="Lipzen A."/>
            <person name="Clum A."/>
            <person name="Drula E."/>
            <person name="Henrissat B."/>
            <person name="Kohler A."/>
            <person name="Grigoriev I.V."/>
            <person name="Martin F.M."/>
            <person name="Hacquard S."/>
        </authorList>
    </citation>
    <scope>NUCLEOTIDE SEQUENCE</scope>
    <source>
        <strain evidence="8">MPI-CAGE-CH-0230</strain>
    </source>
</reference>
<dbReference type="GO" id="GO:0004497">
    <property type="term" value="F:monooxygenase activity"/>
    <property type="evidence" value="ECO:0007669"/>
    <property type="project" value="UniProtKB-KW"/>
</dbReference>
<evidence type="ECO:0000256" key="3">
    <source>
        <dbReference type="ARBA" id="ARBA00022630"/>
    </source>
</evidence>
<dbReference type="GeneID" id="70180940"/>
<dbReference type="AlphaFoldDB" id="A0A9P9BJF1"/>
<accession>A0A9P9BJF1</accession>
<keyword evidence="9" id="KW-1185">Reference proteome</keyword>
<sequence>MGSSTPRDTQILVVGGGIGGLSTAIALRSPGRQVTVLEKSRMLRETGALISLQPNASKIVDSWGIESFLAECKPMSDKAFRIFNTGGKLVNEVKLDKAAFGADRVLYHRQDLHTALLKAATSPDRPGPPVVVRTGCGAASCDPEAGSVTTTTGETITADIVIGADGIRSAIRAHVIGEQRDSIPTGLSAYRLLLKTADLQGLDTPADLIDFKDPVTTMIVGPDKRIIMGPGRDGTLFGVVALVPDTSLNEVSASDSWVAEASLDALLTSYADFPSWAADIFKRADDVSLWQLRDIDPLPTWTKGRTILIGDAAHAMLPTQGQGASQAIEDAEALQAYIADLPAEPSREQVAGALGRVFTARYDRASLIQSYSRQQARPGADAKSGAVNLNPGQFLQYNCRYAGAKDWVERQKAESGQA</sequence>